<evidence type="ECO:0000256" key="5">
    <source>
        <dbReference type="ARBA" id="ARBA00023004"/>
    </source>
</evidence>
<feature type="compositionally biased region" description="Acidic residues" evidence="7">
    <location>
        <begin position="482"/>
        <end position="505"/>
    </location>
</feature>
<evidence type="ECO:0000256" key="3">
    <source>
        <dbReference type="ARBA" id="ARBA00022723"/>
    </source>
</evidence>
<protein>
    <submittedName>
        <fullName evidence="9">4Fe-4S dicluster domain-containing protein</fullName>
    </submittedName>
</protein>
<dbReference type="GO" id="GO:0030313">
    <property type="term" value="C:cell envelope"/>
    <property type="evidence" value="ECO:0007669"/>
    <property type="project" value="UniProtKB-SubCell"/>
</dbReference>
<evidence type="ECO:0000256" key="6">
    <source>
        <dbReference type="ARBA" id="ARBA00023014"/>
    </source>
</evidence>
<dbReference type="InterPro" id="IPR017896">
    <property type="entry name" value="4Fe4S_Fe-S-bd"/>
</dbReference>
<proteinExistence type="predicted"/>
<dbReference type="PROSITE" id="PS51379">
    <property type="entry name" value="4FE4S_FER_2"/>
    <property type="match status" value="3"/>
</dbReference>
<feature type="domain" description="4Fe-4S ferredoxin-type" evidence="8">
    <location>
        <begin position="127"/>
        <end position="160"/>
    </location>
</feature>
<dbReference type="Proteomes" id="UP000472380">
    <property type="component" value="Unassembled WGS sequence"/>
</dbReference>
<comment type="subcellular location">
    <subcellularLocation>
        <location evidence="1">Cell envelope</location>
    </subcellularLocation>
</comment>
<feature type="domain" description="4Fe-4S ferredoxin-type" evidence="8">
    <location>
        <begin position="61"/>
        <end position="89"/>
    </location>
</feature>
<evidence type="ECO:0000313" key="10">
    <source>
        <dbReference type="Proteomes" id="UP000472380"/>
    </source>
</evidence>
<reference evidence="9 10" key="1">
    <citation type="submission" date="2019-07" db="EMBL/GenBank/DDBJ databases">
        <title>Draft genome sequence of Adlercreutzia equolifaciens IPLA 37004, a human intestinal strain that does not produces equol from daidzein.</title>
        <authorList>
            <person name="Vazquez L."/>
            <person name="Florez A.B."/>
            <person name="Mayo B."/>
        </authorList>
    </citation>
    <scope>NUCLEOTIDE SEQUENCE [LARGE SCALE GENOMIC DNA]</scope>
    <source>
        <strain evidence="9 10">IPLA 37004</strain>
    </source>
</reference>
<evidence type="ECO:0000256" key="2">
    <source>
        <dbReference type="ARBA" id="ARBA00022485"/>
    </source>
</evidence>
<gene>
    <name evidence="9" type="ORF">FM068_05420</name>
</gene>
<evidence type="ECO:0000256" key="4">
    <source>
        <dbReference type="ARBA" id="ARBA00022737"/>
    </source>
</evidence>
<dbReference type="Gene3D" id="3.30.70.20">
    <property type="match status" value="2"/>
</dbReference>
<dbReference type="GO" id="GO:0046872">
    <property type="term" value="F:metal ion binding"/>
    <property type="evidence" value="ECO:0007669"/>
    <property type="project" value="UniProtKB-KW"/>
</dbReference>
<dbReference type="Pfam" id="PF13247">
    <property type="entry name" value="Fer4_11"/>
    <property type="match status" value="1"/>
</dbReference>
<dbReference type="GO" id="GO:0051539">
    <property type="term" value="F:4 iron, 4 sulfur cluster binding"/>
    <property type="evidence" value="ECO:0007669"/>
    <property type="project" value="UniProtKB-KW"/>
</dbReference>
<comment type="caution">
    <text evidence="9">The sequence shown here is derived from an EMBL/GenBank/DDBJ whole genome shotgun (WGS) entry which is preliminary data.</text>
</comment>
<sequence length="524" mass="54018">MRGQRGPLCVLERHDPRRRGRCGSRVGRFGPCGGKPRGGGPRRQGFPGRYREGVGGIMADKAILFDSSRCSACQACVAACKGRFGLAPSASDSSSENETARAFGRAAVLDEEAPLAVARFERTLADGGVVWEAARAGCVHCAQAPCAEVCPTGAVAVNGETGFVALDAARCVSCHLCSMVCPAAAPRHRGERGEVLLCDGCAAEVSEGGVPACVAACPLDALAFDERDAVVSRANERAAALRERGWAAASVLGVSEQGGHHVVQVMKYGVGGSMHEALASTGEVEWLDAVKMAGPVSVGVLGLAAAGAVAGLAVESSRQRAAEAEAAAASAGTFNPLLDEENIEGGEGTDGDAREVVEETALQAALRRRNALRSKKGATPAAAAAAAVAAVPVEEYHWYNADAVGDDEAEGFEPRLVSCGRARFGMKDYGVADGWGEDFAGDADDAVEIPVVDELSDTGELYDVEEFNRLLAEDAALAAEAGEAEESGDAEEPGDPEPADGLEAIDDSKPVDDTGEEESATERS</sequence>
<dbReference type="SUPFAM" id="SSF54862">
    <property type="entry name" value="4Fe-4S ferredoxins"/>
    <property type="match status" value="1"/>
</dbReference>
<keyword evidence="6" id="KW-0411">Iron-sulfur</keyword>
<accession>A0A6L8Q3Z1</accession>
<feature type="domain" description="4Fe-4S ferredoxin-type" evidence="8">
    <location>
        <begin position="162"/>
        <end position="191"/>
    </location>
</feature>
<evidence type="ECO:0000259" key="8">
    <source>
        <dbReference type="PROSITE" id="PS51379"/>
    </source>
</evidence>
<dbReference type="PROSITE" id="PS00198">
    <property type="entry name" value="4FE4S_FER_1"/>
    <property type="match status" value="1"/>
</dbReference>
<dbReference type="InterPro" id="IPR051555">
    <property type="entry name" value="FDH_Electron_Transfer_Unit"/>
</dbReference>
<evidence type="ECO:0000256" key="7">
    <source>
        <dbReference type="SAM" id="MobiDB-lite"/>
    </source>
</evidence>
<dbReference type="PANTHER" id="PTHR43545:SF1">
    <property type="entry name" value="HYDROGENASE-2 OPERON PROTEIN HYBA"/>
    <property type="match status" value="1"/>
</dbReference>
<dbReference type="InterPro" id="IPR017900">
    <property type="entry name" value="4Fe4S_Fe_S_CS"/>
</dbReference>
<dbReference type="EMBL" id="VJNE01000008">
    <property type="protein sequence ID" value="MZG28028.1"/>
    <property type="molecule type" value="Genomic_DNA"/>
</dbReference>
<keyword evidence="4" id="KW-0677">Repeat</keyword>
<keyword evidence="2" id="KW-0004">4Fe-4S</keyword>
<feature type="compositionally biased region" description="Acidic residues" evidence="7">
    <location>
        <begin position="513"/>
        <end position="524"/>
    </location>
</feature>
<keyword evidence="5" id="KW-0408">Iron</keyword>
<organism evidence="9 10">
    <name type="scientific">Adlercreutzia equolifaciens</name>
    <dbReference type="NCBI Taxonomy" id="446660"/>
    <lineage>
        <taxon>Bacteria</taxon>
        <taxon>Bacillati</taxon>
        <taxon>Actinomycetota</taxon>
        <taxon>Coriobacteriia</taxon>
        <taxon>Eggerthellales</taxon>
        <taxon>Eggerthellaceae</taxon>
        <taxon>Adlercreutzia</taxon>
    </lineage>
</organism>
<name>A0A6L8Q3Z1_9ACTN</name>
<evidence type="ECO:0000313" key="9">
    <source>
        <dbReference type="EMBL" id="MZG28028.1"/>
    </source>
</evidence>
<dbReference type="AlphaFoldDB" id="A0A6L8Q3Z1"/>
<dbReference type="PANTHER" id="PTHR43545">
    <property type="entry name" value="FORMATE DEHYDROGENASE, NITRATE-INDUCIBLE, IRON-SULFUR SUBUNIT"/>
    <property type="match status" value="1"/>
</dbReference>
<keyword evidence="3" id="KW-0479">Metal-binding</keyword>
<evidence type="ECO:0000256" key="1">
    <source>
        <dbReference type="ARBA" id="ARBA00004196"/>
    </source>
</evidence>
<feature type="region of interest" description="Disordered" evidence="7">
    <location>
        <begin position="475"/>
        <end position="524"/>
    </location>
</feature>